<dbReference type="SUPFAM" id="SSF47781">
    <property type="entry name" value="RuvA domain 2-like"/>
    <property type="match status" value="1"/>
</dbReference>
<evidence type="ECO:0000313" key="11">
    <source>
        <dbReference type="EMBL" id="ADI15088.1"/>
    </source>
</evidence>
<evidence type="ECO:0000259" key="8">
    <source>
        <dbReference type="PROSITE" id="PS50151"/>
    </source>
</evidence>
<dbReference type="SUPFAM" id="SSF46600">
    <property type="entry name" value="C-terminal UvrC-binding domain of UvrB"/>
    <property type="match status" value="1"/>
</dbReference>
<name>D7CQV4_TRURR</name>
<dbReference type="GO" id="GO:0009381">
    <property type="term" value="F:excinuclease ABC activity"/>
    <property type="evidence" value="ECO:0007669"/>
    <property type="project" value="UniProtKB-UniRule"/>
</dbReference>
<dbReference type="FunFam" id="3.40.1440.10:FF:000001">
    <property type="entry name" value="UvrABC system protein C"/>
    <property type="match status" value="1"/>
</dbReference>
<dbReference type="Proteomes" id="UP000000379">
    <property type="component" value="Chromosome"/>
</dbReference>
<dbReference type="SUPFAM" id="SSF82771">
    <property type="entry name" value="GIY-YIG endonuclease"/>
    <property type="match status" value="1"/>
</dbReference>
<dbReference type="FunFam" id="3.30.420.340:FF:000004">
    <property type="entry name" value="UvrABC system protein C"/>
    <property type="match status" value="1"/>
</dbReference>
<comment type="function">
    <text evidence="7">The UvrABC repair system catalyzes the recognition and processing of DNA lesions. UvrC both incises the 5' and 3' sides of the lesion. The N-terminal half is responsible for the 3' incision and the C-terminal half is responsible for the 5' incision.</text>
</comment>
<gene>
    <name evidence="7" type="primary">uvrC</name>
    <name evidence="11" type="ordered locus">Trad_1974</name>
</gene>
<reference evidence="12" key="1">
    <citation type="submission" date="2010-05" db="EMBL/GenBank/DDBJ databases">
        <title>The complete genome of Truepera radiovictris DSM 17093.</title>
        <authorList>
            <consortium name="US DOE Joint Genome Institute (JGI-PGF)"/>
            <person name="Lucas S."/>
            <person name="Copeland A."/>
            <person name="Lapidus A."/>
            <person name="Glavina del Rio T."/>
            <person name="Dalin E."/>
            <person name="Tice H."/>
            <person name="Bruce D."/>
            <person name="Goodwin L."/>
            <person name="Pitluck S."/>
            <person name="Kyrpides N."/>
            <person name="Mavromatis K."/>
            <person name="Ovchinnikova G."/>
            <person name="Munk A.C."/>
            <person name="Detter J.C."/>
            <person name="Han C."/>
            <person name="Tapia R."/>
            <person name="Land M."/>
            <person name="Hauser L."/>
            <person name="Markowitz V."/>
            <person name="Cheng J.-F."/>
            <person name="Hugenholtz P."/>
            <person name="Woyke T."/>
            <person name="Wu D."/>
            <person name="Tindall B."/>
            <person name="Pomrenke H.G."/>
            <person name="Brambilla E."/>
            <person name="Klenk H.-P."/>
            <person name="Eisen J.A."/>
        </authorList>
    </citation>
    <scope>NUCLEOTIDE SEQUENCE [LARGE SCALE GENOMIC DNA]</scope>
    <source>
        <strain evidence="12">DSM 17093 / CIP 108686 / LMG 22925 / RQ-24</strain>
    </source>
</reference>
<dbReference type="Pfam" id="PF14520">
    <property type="entry name" value="HHH_5"/>
    <property type="match status" value="1"/>
</dbReference>
<sequence>MTAAELPVLPTKPGCYLFHAPGGEVIYVGKAVNLRSRVRSYFSATAAQKAQLIRNRAERLEFIVTKSEVEALILEANLIKRFKPHYNVLLKDDKSYPFLKLTREAYPMLLFTRRVLKDGATYFGPYPNPGAVRKVQELVGAIFPLRQNSGVPLQKRKKPCLRFHMGRCLAPCIDNVSEEAYAKVVRQVRAFLEGDVAGTAEQLESEMRAAAARQDFELARLYRDRLQALQRLTGYDSDVTRASEDDLDFLGVAQAGNFAMVQLFQMRRGRVVGRDKRFLTNAEGASPAEILERFMADYYGQAMQVPPLVLVPQEIDLDVWSAFLSERAGKRVELRVPQRGDKVELMGMAERNAHTGLEAELALLERRGEAPGVKELQALVGLESAPYRIEGFDISNLMGTHTVASIVVFEGGRARKSEYRKMRITGLTRPDDFYAMHQAVYRRFTGALADKLPVPDLLLIDGGKGQLSAARRALKDAGLELPLLGLAKKQETIIREGAPEILVPETHPALRLLINIRDEAHRTAVGFNRKQRGAAMTRSVLDDIPGIGPARRDALLARFSSIDELKSAGVDELARIPGMGRVAAEAVVAFFSAFDNERASVLKAPEVRAAETGGAEAG</sequence>
<dbReference type="Pfam" id="PF01541">
    <property type="entry name" value="GIY-YIG"/>
    <property type="match status" value="1"/>
</dbReference>
<reference evidence="11 12" key="2">
    <citation type="journal article" date="2011" name="Stand. Genomic Sci.">
        <title>Complete genome sequence of Truepera radiovictrix type strain (RQ-24).</title>
        <authorList>
            <person name="Ivanova N."/>
            <person name="Rohde C."/>
            <person name="Munk C."/>
            <person name="Nolan M."/>
            <person name="Lucas S."/>
            <person name="Del Rio T.G."/>
            <person name="Tice H."/>
            <person name="Deshpande S."/>
            <person name="Cheng J.F."/>
            <person name="Tapia R."/>
            <person name="Han C."/>
            <person name="Goodwin L."/>
            <person name="Pitluck S."/>
            <person name="Liolios K."/>
            <person name="Mavromatis K."/>
            <person name="Mikhailova N."/>
            <person name="Pati A."/>
            <person name="Chen A."/>
            <person name="Palaniappan K."/>
            <person name="Land M."/>
            <person name="Hauser L."/>
            <person name="Chang Y.J."/>
            <person name="Jeffries C.D."/>
            <person name="Brambilla E."/>
            <person name="Rohde M."/>
            <person name="Goker M."/>
            <person name="Tindall B.J."/>
            <person name="Woyke T."/>
            <person name="Bristow J."/>
            <person name="Eisen J.A."/>
            <person name="Markowitz V."/>
            <person name="Hugenholtz P."/>
            <person name="Kyrpides N.C."/>
            <person name="Klenk H.P."/>
            <person name="Lapidus A."/>
        </authorList>
    </citation>
    <scope>NUCLEOTIDE SEQUENCE [LARGE SCALE GENOMIC DNA]</scope>
    <source>
        <strain evidence="12">DSM 17093 / CIP 108686 / LMG 22925 / RQ-24</strain>
    </source>
</reference>
<dbReference type="SMART" id="SM00465">
    <property type="entry name" value="GIYc"/>
    <property type="match status" value="1"/>
</dbReference>
<dbReference type="PROSITE" id="PS50151">
    <property type="entry name" value="UVR"/>
    <property type="match status" value="1"/>
</dbReference>
<dbReference type="PANTHER" id="PTHR30562:SF1">
    <property type="entry name" value="UVRABC SYSTEM PROTEIN C"/>
    <property type="match status" value="1"/>
</dbReference>
<keyword evidence="2 7" id="KW-0227">DNA damage</keyword>
<dbReference type="InterPro" id="IPR001943">
    <property type="entry name" value="UVR_dom"/>
</dbReference>
<keyword evidence="3 7" id="KW-0228">DNA excision</keyword>
<dbReference type="InterPro" id="IPR000305">
    <property type="entry name" value="GIY-YIG_endonuc"/>
</dbReference>
<dbReference type="GO" id="GO:0003677">
    <property type="term" value="F:DNA binding"/>
    <property type="evidence" value="ECO:0007669"/>
    <property type="project" value="UniProtKB-UniRule"/>
</dbReference>
<dbReference type="GO" id="GO:0009380">
    <property type="term" value="C:excinuclease repair complex"/>
    <property type="evidence" value="ECO:0007669"/>
    <property type="project" value="InterPro"/>
</dbReference>
<dbReference type="CDD" id="cd10434">
    <property type="entry name" value="GIY-YIG_UvrC_Cho"/>
    <property type="match status" value="1"/>
</dbReference>
<evidence type="ECO:0000256" key="2">
    <source>
        <dbReference type="ARBA" id="ARBA00022763"/>
    </source>
</evidence>
<dbReference type="InterPro" id="IPR035901">
    <property type="entry name" value="GIY-YIG_endonuc_sf"/>
</dbReference>
<dbReference type="EMBL" id="CP002049">
    <property type="protein sequence ID" value="ADI15088.1"/>
    <property type="molecule type" value="Genomic_DNA"/>
</dbReference>
<evidence type="ECO:0000259" key="9">
    <source>
        <dbReference type="PROSITE" id="PS50164"/>
    </source>
</evidence>
<evidence type="ECO:0000256" key="1">
    <source>
        <dbReference type="ARBA" id="ARBA00022490"/>
    </source>
</evidence>
<dbReference type="AlphaFoldDB" id="D7CQV4"/>
<dbReference type="KEGG" id="tra:Trad_1974"/>
<dbReference type="PROSITE" id="PS50164">
    <property type="entry name" value="GIY_YIG"/>
    <property type="match status" value="1"/>
</dbReference>
<comment type="subunit">
    <text evidence="7">Interacts with UvrB in an incision complex.</text>
</comment>
<dbReference type="InterPro" id="IPR047296">
    <property type="entry name" value="GIY-YIG_UvrC_Cho"/>
</dbReference>
<evidence type="ECO:0000256" key="3">
    <source>
        <dbReference type="ARBA" id="ARBA00022769"/>
    </source>
</evidence>
<feature type="domain" description="GIY-YIG" evidence="9">
    <location>
        <begin position="11"/>
        <end position="88"/>
    </location>
</feature>
<dbReference type="PANTHER" id="PTHR30562">
    <property type="entry name" value="UVRC/OXIDOREDUCTASE"/>
    <property type="match status" value="1"/>
</dbReference>
<dbReference type="Gene3D" id="3.40.1440.10">
    <property type="entry name" value="GIY-YIG endonuclease"/>
    <property type="match status" value="1"/>
</dbReference>
<comment type="similarity">
    <text evidence="7">Belongs to the UvrC family.</text>
</comment>
<dbReference type="Gene3D" id="1.10.150.20">
    <property type="entry name" value="5' to 3' exonuclease, C-terminal subdomain"/>
    <property type="match status" value="1"/>
</dbReference>
<dbReference type="InterPro" id="IPR003583">
    <property type="entry name" value="Hlx-hairpin-Hlx_DNA-bd_motif"/>
</dbReference>
<dbReference type="OrthoDB" id="9804933at2"/>
<dbReference type="InterPro" id="IPR001162">
    <property type="entry name" value="UvrC_RNase_H_dom"/>
</dbReference>
<dbReference type="InterPro" id="IPR004791">
    <property type="entry name" value="UvrC"/>
</dbReference>
<proteinExistence type="inferred from homology"/>
<dbReference type="eggNOG" id="COG0322">
    <property type="taxonomic scope" value="Bacteria"/>
</dbReference>
<feature type="domain" description="UVR" evidence="8">
    <location>
        <begin position="197"/>
        <end position="232"/>
    </location>
</feature>
<comment type="subcellular location">
    <subcellularLocation>
        <location evidence="7">Cytoplasm</location>
    </subcellularLocation>
</comment>
<accession>D7CQV4</accession>
<keyword evidence="5 7" id="KW-0234">DNA repair</keyword>
<dbReference type="STRING" id="649638.Trad_1974"/>
<dbReference type="PROSITE" id="PS50165">
    <property type="entry name" value="UVRC"/>
    <property type="match status" value="1"/>
</dbReference>
<dbReference type="NCBIfam" id="TIGR00194">
    <property type="entry name" value="uvrC"/>
    <property type="match status" value="1"/>
</dbReference>
<keyword evidence="6 7" id="KW-0742">SOS response</keyword>
<evidence type="ECO:0000256" key="6">
    <source>
        <dbReference type="ARBA" id="ARBA00023236"/>
    </source>
</evidence>
<dbReference type="Gene3D" id="4.10.860.10">
    <property type="entry name" value="UVR domain"/>
    <property type="match status" value="1"/>
</dbReference>
<dbReference type="GO" id="GO:0009432">
    <property type="term" value="P:SOS response"/>
    <property type="evidence" value="ECO:0007669"/>
    <property type="project" value="UniProtKB-UniRule"/>
</dbReference>
<dbReference type="InterPro" id="IPR050066">
    <property type="entry name" value="UvrABC_protein_C"/>
</dbReference>
<dbReference type="Pfam" id="PF02151">
    <property type="entry name" value="UVR"/>
    <property type="match status" value="1"/>
</dbReference>
<dbReference type="InterPro" id="IPR036876">
    <property type="entry name" value="UVR_dom_sf"/>
</dbReference>
<dbReference type="InterPro" id="IPR010994">
    <property type="entry name" value="RuvA_2-like"/>
</dbReference>
<dbReference type="RefSeq" id="WP_013178453.1">
    <property type="nucleotide sequence ID" value="NC_014221.1"/>
</dbReference>
<evidence type="ECO:0000256" key="5">
    <source>
        <dbReference type="ARBA" id="ARBA00023204"/>
    </source>
</evidence>
<keyword evidence="4 7" id="KW-0267">Excision nuclease</keyword>
<dbReference type="Gene3D" id="3.30.420.340">
    <property type="entry name" value="UvrC, RNAse H endonuclease domain"/>
    <property type="match status" value="1"/>
</dbReference>
<evidence type="ECO:0000256" key="7">
    <source>
        <dbReference type="HAMAP-Rule" id="MF_00203"/>
    </source>
</evidence>
<dbReference type="SMART" id="SM00278">
    <property type="entry name" value="HhH1"/>
    <property type="match status" value="2"/>
</dbReference>
<evidence type="ECO:0000256" key="4">
    <source>
        <dbReference type="ARBA" id="ARBA00022881"/>
    </source>
</evidence>
<dbReference type="NCBIfam" id="NF001824">
    <property type="entry name" value="PRK00558.1-5"/>
    <property type="match status" value="1"/>
</dbReference>
<keyword evidence="12" id="KW-1185">Reference proteome</keyword>
<dbReference type="HAMAP" id="MF_00203">
    <property type="entry name" value="UvrC"/>
    <property type="match status" value="1"/>
</dbReference>
<protein>
    <recommendedName>
        <fullName evidence="7">UvrABC system protein C</fullName>
        <shortName evidence="7">Protein UvrC</shortName>
    </recommendedName>
    <alternativeName>
        <fullName evidence="7">Excinuclease ABC subunit C</fullName>
    </alternativeName>
</protein>
<evidence type="ECO:0000313" key="12">
    <source>
        <dbReference type="Proteomes" id="UP000000379"/>
    </source>
</evidence>
<evidence type="ECO:0000259" key="10">
    <source>
        <dbReference type="PROSITE" id="PS50165"/>
    </source>
</evidence>
<keyword evidence="1 7" id="KW-0963">Cytoplasm</keyword>
<feature type="domain" description="UvrC family homology region profile" evidence="10">
    <location>
        <begin position="249"/>
        <end position="474"/>
    </location>
</feature>
<dbReference type="Pfam" id="PF08459">
    <property type="entry name" value="UvrC_RNaseH_dom"/>
    <property type="match status" value="1"/>
</dbReference>
<dbReference type="InterPro" id="IPR038476">
    <property type="entry name" value="UvrC_RNase_H_dom_sf"/>
</dbReference>
<dbReference type="GO" id="GO:0006289">
    <property type="term" value="P:nucleotide-excision repair"/>
    <property type="evidence" value="ECO:0007669"/>
    <property type="project" value="UniProtKB-UniRule"/>
</dbReference>
<organism evidence="11 12">
    <name type="scientific">Truepera radiovictrix (strain DSM 17093 / CIP 108686 / LMG 22925 / RQ-24)</name>
    <dbReference type="NCBI Taxonomy" id="649638"/>
    <lineage>
        <taxon>Bacteria</taxon>
        <taxon>Thermotogati</taxon>
        <taxon>Deinococcota</taxon>
        <taxon>Deinococci</taxon>
        <taxon>Trueperales</taxon>
        <taxon>Trueperaceae</taxon>
        <taxon>Truepera</taxon>
    </lineage>
</organism>
<dbReference type="Pfam" id="PF22920">
    <property type="entry name" value="UvrC_RNaseH"/>
    <property type="match status" value="1"/>
</dbReference>
<dbReference type="GO" id="GO:0005737">
    <property type="term" value="C:cytoplasm"/>
    <property type="evidence" value="ECO:0007669"/>
    <property type="project" value="UniProtKB-SubCell"/>
</dbReference>
<dbReference type="HOGENOM" id="CLU_014841_3_2_0"/>